<dbReference type="AlphaFoldDB" id="A0A9N9Z7V2"/>
<proteinExistence type="predicted"/>
<evidence type="ECO:0000313" key="3">
    <source>
        <dbReference type="EMBL" id="CAH0050435.1"/>
    </source>
</evidence>
<comment type="caution">
    <text evidence="3">The sequence shown here is derived from an EMBL/GenBank/DDBJ whole genome shotgun (WGS) entry which is preliminary data.</text>
</comment>
<dbReference type="OrthoDB" id="10526974at2759"/>
<keyword evidence="4" id="KW-1185">Reference proteome</keyword>
<accession>A0A9N9Z7V2</accession>
<dbReference type="EMBL" id="CABFOC020000035">
    <property type="protein sequence ID" value="CAH0050435.1"/>
    <property type="molecule type" value="Genomic_DNA"/>
</dbReference>
<keyword evidence="2" id="KW-0812">Transmembrane</keyword>
<gene>
    <name evidence="3" type="ORF">CSOL1703_00002407</name>
</gene>
<dbReference type="Proteomes" id="UP000775872">
    <property type="component" value="Unassembled WGS sequence"/>
</dbReference>
<organism evidence="3 4">
    <name type="scientific">Clonostachys solani</name>
    <dbReference type="NCBI Taxonomy" id="160281"/>
    <lineage>
        <taxon>Eukaryota</taxon>
        <taxon>Fungi</taxon>
        <taxon>Dikarya</taxon>
        <taxon>Ascomycota</taxon>
        <taxon>Pezizomycotina</taxon>
        <taxon>Sordariomycetes</taxon>
        <taxon>Hypocreomycetidae</taxon>
        <taxon>Hypocreales</taxon>
        <taxon>Bionectriaceae</taxon>
        <taxon>Clonostachys</taxon>
    </lineage>
</organism>
<sequence>MAFARKKPTLKPCDIDPGRRHRARSDSDDDAPIAEPSPSKIQQISEGSVKLAQTSARCVRSGTRSVAAAGLANLKWILLILLLYYLVSVPDPLSMISNVSLETRRPRLWRKTHYDIQWSPIFYILLLLHSPPPDVHQSPYAAVRNYPACTMKATGDFGFPPRHHDLHTRHRSREGQYQSMSSHRPARFGLLNDISAHPTCPTRTEGPVGSLLRLPCSDLQAKVA</sequence>
<keyword evidence="2" id="KW-0472">Membrane</keyword>
<evidence type="ECO:0000313" key="4">
    <source>
        <dbReference type="Proteomes" id="UP000775872"/>
    </source>
</evidence>
<evidence type="ECO:0000256" key="2">
    <source>
        <dbReference type="SAM" id="Phobius"/>
    </source>
</evidence>
<evidence type="ECO:0000256" key="1">
    <source>
        <dbReference type="SAM" id="MobiDB-lite"/>
    </source>
</evidence>
<reference evidence="3" key="1">
    <citation type="submission" date="2021-10" db="EMBL/GenBank/DDBJ databases">
        <authorList>
            <person name="Piombo E."/>
        </authorList>
    </citation>
    <scope>NUCLEOTIDE SEQUENCE</scope>
</reference>
<feature type="region of interest" description="Disordered" evidence="1">
    <location>
        <begin position="1"/>
        <end position="39"/>
    </location>
</feature>
<name>A0A9N9Z7V2_9HYPO</name>
<protein>
    <submittedName>
        <fullName evidence="3">Uncharacterized protein</fullName>
    </submittedName>
</protein>
<keyword evidence="2" id="KW-1133">Transmembrane helix</keyword>
<feature type="transmembrane region" description="Helical" evidence="2">
    <location>
        <begin position="66"/>
        <end position="87"/>
    </location>
</feature>